<dbReference type="EMBL" id="JBHSWN010000001">
    <property type="protein sequence ID" value="MFC6791146.1"/>
    <property type="molecule type" value="Genomic_DNA"/>
</dbReference>
<dbReference type="SUPFAM" id="SSF55874">
    <property type="entry name" value="ATPase domain of HSP90 chaperone/DNA topoisomerase II/histidine kinase"/>
    <property type="match status" value="1"/>
</dbReference>
<keyword evidence="14" id="KW-1185">Reference proteome</keyword>
<evidence type="ECO:0000256" key="4">
    <source>
        <dbReference type="ARBA" id="ARBA00022475"/>
    </source>
</evidence>
<evidence type="ECO:0000256" key="5">
    <source>
        <dbReference type="ARBA" id="ARBA00022553"/>
    </source>
</evidence>
<evidence type="ECO:0000256" key="3">
    <source>
        <dbReference type="ARBA" id="ARBA00012438"/>
    </source>
</evidence>
<dbReference type="RefSeq" id="WP_378971728.1">
    <property type="nucleotide sequence ID" value="NZ_JBHSWN010000001.1"/>
</dbReference>
<evidence type="ECO:0000259" key="12">
    <source>
        <dbReference type="PROSITE" id="PS50885"/>
    </source>
</evidence>
<comment type="caution">
    <text evidence="13">The sequence shown here is derived from an EMBL/GenBank/DDBJ whole genome shotgun (WGS) entry which is preliminary data.</text>
</comment>
<dbReference type="InterPro" id="IPR050980">
    <property type="entry name" value="2C_sensor_his_kinase"/>
</dbReference>
<evidence type="ECO:0000256" key="6">
    <source>
        <dbReference type="ARBA" id="ARBA00022679"/>
    </source>
</evidence>
<evidence type="ECO:0000313" key="14">
    <source>
        <dbReference type="Proteomes" id="UP001596292"/>
    </source>
</evidence>
<dbReference type="PROSITE" id="PS50885">
    <property type="entry name" value="HAMP"/>
    <property type="match status" value="1"/>
</dbReference>
<dbReference type="CDD" id="cd00082">
    <property type="entry name" value="HisKA"/>
    <property type="match status" value="1"/>
</dbReference>
<keyword evidence="6" id="KW-0808">Transferase</keyword>
<sequence>MLSRIGLLGRIMLILMAALGAVIVAAIALGRIERTNTRTTQLAPYPRLEQAAGVIDLVTRADPSLRPTILRAVSGLRLHATIQDTPPPEEEGMRRLPRAEAMLRAFSEVLPRPETGKDDGLRALANPEGVGTGSRPVRITARLSDGKSLVLDEIEPVRGLSLTLFGLAPGLWIGILGIAVAGLALLGAQREMRPLRRLSAAAEAFDGSPPAGPIPVTGAPDVQRLARSVHAMQERVAALLQERSFLIGAISHDLKTYLTRLRLRAESLPDAEGRARMAADIDGMTDLIETSLAFARGTTVSQIRGRVDLADLAAVEAAERSALGQPVVLAGDEVAEATVPGDAVALRRVIANLVDNAVKFGRGRVEIAVEAGTESCSLRVEDDGPGVGSAEAAAIFSPFYRIEGSRNRRTGGSGLGLAIARQIAEAHGGTIGVCAGRLGGACFTLTLPRAAG</sequence>
<evidence type="ECO:0000256" key="8">
    <source>
        <dbReference type="ARBA" id="ARBA00022777"/>
    </source>
</evidence>
<keyword evidence="5" id="KW-0597">Phosphoprotein</keyword>
<dbReference type="SMART" id="SM00387">
    <property type="entry name" value="HATPase_c"/>
    <property type="match status" value="1"/>
</dbReference>
<reference evidence="14" key="1">
    <citation type="journal article" date="2019" name="Int. J. Syst. Evol. Microbiol.">
        <title>The Global Catalogue of Microorganisms (GCM) 10K type strain sequencing project: providing services to taxonomists for standard genome sequencing and annotation.</title>
        <authorList>
            <consortium name="The Broad Institute Genomics Platform"/>
            <consortium name="The Broad Institute Genome Sequencing Center for Infectious Disease"/>
            <person name="Wu L."/>
            <person name="Ma J."/>
        </authorList>
    </citation>
    <scope>NUCLEOTIDE SEQUENCE [LARGE SCALE GENOMIC DNA]</scope>
    <source>
        <strain evidence="14">CCUG 48316</strain>
    </source>
</reference>
<keyword evidence="4" id="KW-1003">Cell membrane</keyword>
<evidence type="ECO:0000256" key="9">
    <source>
        <dbReference type="ARBA" id="ARBA00022840"/>
    </source>
</evidence>
<gene>
    <name evidence="13" type="ORF">ACFQE0_16900</name>
</gene>
<feature type="transmembrane region" description="Helical" evidence="10">
    <location>
        <begin position="170"/>
        <end position="188"/>
    </location>
</feature>
<dbReference type="Gene3D" id="1.10.287.130">
    <property type="match status" value="1"/>
</dbReference>
<comment type="subcellular location">
    <subcellularLocation>
        <location evidence="2">Cell membrane</location>
        <topology evidence="2">Multi-pass membrane protein</topology>
    </subcellularLocation>
</comment>
<evidence type="ECO:0000259" key="11">
    <source>
        <dbReference type="PROSITE" id="PS50109"/>
    </source>
</evidence>
<dbReference type="InterPro" id="IPR004358">
    <property type="entry name" value="Sig_transdc_His_kin-like_C"/>
</dbReference>
<proteinExistence type="predicted"/>
<feature type="domain" description="Histidine kinase" evidence="11">
    <location>
        <begin position="249"/>
        <end position="451"/>
    </location>
</feature>
<evidence type="ECO:0000256" key="10">
    <source>
        <dbReference type="SAM" id="Phobius"/>
    </source>
</evidence>
<evidence type="ECO:0000256" key="1">
    <source>
        <dbReference type="ARBA" id="ARBA00000085"/>
    </source>
</evidence>
<dbReference type="Proteomes" id="UP001596292">
    <property type="component" value="Unassembled WGS sequence"/>
</dbReference>
<dbReference type="PANTHER" id="PTHR44936">
    <property type="entry name" value="SENSOR PROTEIN CREC"/>
    <property type="match status" value="1"/>
</dbReference>
<dbReference type="PANTHER" id="PTHR44936:SF10">
    <property type="entry name" value="SENSOR PROTEIN RSTB"/>
    <property type="match status" value="1"/>
</dbReference>
<dbReference type="PRINTS" id="PR00344">
    <property type="entry name" value="BCTRLSENSOR"/>
</dbReference>
<dbReference type="InterPro" id="IPR003661">
    <property type="entry name" value="HisK_dim/P_dom"/>
</dbReference>
<protein>
    <recommendedName>
        <fullName evidence="3">histidine kinase</fullName>
        <ecNumber evidence="3">2.7.13.3</ecNumber>
    </recommendedName>
</protein>
<feature type="domain" description="HAMP" evidence="12">
    <location>
        <begin position="189"/>
        <end position="241"/>
    </location>
</feature>
<accession>A0ABW2BMC0</accession>
<dbReference type="PROSITE" id="PS50109">
    <property type="entry name" value="HIS_KIN"/>
    <property type="match status" value="1"/>
</dbReference>
<dbReference type="InterPro" id="IPR036097">
    <property type="entry name" value="HisK_dim/P_sf"/>
</dbReference>
<dbReference type="GO" id="GO:0005524">
    <property type="term" value="F:ATP binding"/>
    <property type="evidence" value="ECO:0007669"/>
    <property type="project" value="UniProtKB-KW"/>
</dbReference>
<keyword evidence="8" id="KW-0418">Kinase</keyword>
<evidence type="ECO:0000313" key="13">
    <source>
        <dbReference type="EMBL" id="MFC6791146.1"/>
    </source>
</evidence>
<organism evidence="13 14">
    <name type="scientific">Methylobacterium komagatae</name>
    <dbReference type="NCBI Taxonomy" id="374425"/>
    <lineage>
        <taxon>Bacteria</taxon>
        <taxon>Pseudomonadati</taxon>
        <taxon>Pseudomonadota</taxon>
        <taxon>Alphaproteobacteria</taxon>
        <taxon>Hyphomicrobiales</taxon>
        <taxon>Methylobacteriaceae</taxon>
        <taxon>Methylobacterium</taxon>
    </lineage>
</organism>
<dbReference type="InterPro" id="IPR036890">
    <property type="entry name" value="HATPase_C_sf"/>
</dbReference>
<dbReference type="Pfam" id="PF02518">
    <property type="entry name" value="HATPase_c"/>
    <property type="match status" value="1"/>
</dbReference>
<feature type="transmembrane region" description="Helical" evidence="10">
    <location>
        <begin position="7"/>
        <end position="29"/>
    </location>
</feature>
<comment type="catalytic activity">
    <reaction evidence="1">
        <text>ATP + protein L-histidine = ADP + protein N-phospho-L-histidine.</text>
        <dbReference type="EC" id="2.7.13.3"/>
    </reaction>
</comment>
<dbReference type="SMART" id="SM00304">
    <property type="entry name" value="HAMP"/>
    <property type="match status" value="1"/>
</dbReference>
<keyword evidence="10" id="KW-0812">Transmembrane</keyword>
<dbReference type="InterPro" id="IPR005467">
    <property type="entry name" value="His_kinase_dom"/>
</dbReference>
<dbReference type="SUPFAM" id="SSF47384">
    <property type="entry name" value="Homodimeric domain of signal transducing histidine kinase"/>
    <property type="match status" value="1"/>
</dbReference>
<keyword evidence="10" id="KW-1133">Transmembrane helix</keyword>
<keyword evidence="9 13" id="KW-0067">ATP-binding</keyword>
<dbReference type="CDD" id="cd00075">
    <property type="entry name" value="HATPase"/>
    <property type="match status" value="1"/>
</dbReference>
<keyword evidence="10" id="KW-0472">Membrane</keyword>
<evidence type="ECO:0000256" key="2">
    <source>
        <dbReference type="ARBA" id="ARBA00004651"/>
    </source>
</evidence>
<dbReference type="InterPro" id="IPR003594">
    <property type="entry name" value="HATPase_dom"/>
</dbReference>
<keyword evidence="7" id="KW-0547">Nucleotide-binding</keyword>
<name>A0ABW2BMC0_9HYPH</name>
<evidence type="ECO:0000256" key="7">
    <source>
        <dbReference type="ARBA" id="ARBA00022741"/>
    </source>
</evidence>
<dbReference type="InterPro" id="IPR003660">
    <property type="entry name" value="HAMP_dom"/>
</dbReference>
<dbReference type="EC" id="2.7.13.3" evidence="3"/>
<dbReference type="Gene3D" id="3.30.565.10">
    <property type="entry name" value="Histidine kinase-like ATPase, C-terminal domain"/>
    <property type="match status" value="1"/>
</dbReference>